<accession>A0ACA9P9B8</accession>
<sequence length="95" mass="11217">LSRNKIQICELCNICAEKEKLSKREKCLREKLSDNENLSSLFLNEEMLVNADSSEDELTYNVCDFEGFVSCKFRENEERNDPVEFFIIVEIEREL</sequence>
<protein>
    <submittedName>
        <fullName evidence="1">24913_t:CDS:1</fullName>
    </submittedName>
</protein>
<comment type="caution">
    <text evidence="1">The sequence shown here is derived from an EMBL/GenBank/DDBJ whole genome shotgun (WGS) entry which is preliminary data.</text>
</comment>
<proteinExistence type="predicted"/>
<gene>
    <name evidence="1" type="ORF">RPERSI_LOCUS9865</name>
</gene>
<name>A0ACA9P9B8_9GLOM</name>
<evidence type="ECO:0000313" key="2">
    <source>
        <dbReference type="Proteomes" id="UP000789920"/>
    </source>
</evidence>
<reference evidence="1" key="1">
    <citation type="submission" date="2021-06" db="EMBL/GenBank/DDBJ databases">
        <authorList>
            <person name="Kallberg Y."/>
            <person name="Tangrot J."/>
            <person name="Rosling A."/>
        </authorList>
    </citation>
    <scope>NUCLEOTIDE SEQUENCE</scope>
    <source>
        <strain evidence="1">MA461A</strain>
    </source>
</reference>
<feature type="non-terminal residue" evidence="1">
    <location>
        <position position="95"/>
    </location>
</feature>
<organism evidence="1 2">
    <name type="scientific">Racocetra persica</name>
    <dbReference type="NCBI Taxonomy" id="160502"/>
    <lineage>
        <taxon>Eukaryota</taxon>
        <taxon>Fungi</taxon>
        <taxon>Fungi incertae sedis</taxon>
        <taxon>Mucoromycota</taxon>
        <taxon>Glomeromycotina</taxon>
        <taxon>Glomeromycetes</taxon>
        <taxon>Diversisporales</taxon>
        <taxon>Gigasporaceae</taxon>
        <taxon>Racocetra</taxon>
    </lineage>
</organism>
<keyword evidence="2" id="KW-1185">Reference proteome</keyword>
<dbReference type="EMBL" id="CAJVQC010018998">
    <property type="protein sequence ID" value="CAG8697642.1"/>
    <property type="molecule type" value="Genomic_DNA"/>
</dbReference>
<dbReference type="Proteomes" id="UP000789920">
    <property type="component" value="Unassembled WGS sequence"/>
</dbReference>
<evidence type="ECO:0000313" key="1">
    <source>
        <dbReference type="EMBL" id="CAG8697642.1"/>
    </source>
</evidence>
<feature type="non-terminal residue" evidence="1">
    <location>
        <position position="1"/>
    </location>
</feature>